<name>A0ABN8M1Z1_9CNID</name>
<proteinExistence type="predicted"/>
<gene>
    <name evidence="2" type="ORF">PEVE_00008252</name>
</gene>
<evidence type="ECO:0000313" key="2">
    <source>
        <dbReference type="EMBL" id="CAH3020696.1"/>
    </source>
</evidence>
<feature type="region of interest" description="Disordered" evidence="1">
    <location>
        <begin position="43"/>
        <end position="107"/>
    </location>
</feature>
<keyword evidence="3" id="KW-1185">Reference proteome</keyword>
<evidence type="ECO:0000256" key="1">
    <source>
        <dbReference type="SAM" id="MobiDB-lite"/>
    </source>
</evidence>
<sequence length="107" mass="11463">MKCTHDKLAKFREIAVGDCVLARDHLSGQNWQAGTVVHSAVTHSSSVEVTSDQSTEGVTSPSTGISTPPPEESESVESPSTPTPPTPAPRRSKRATKPPQRLIEEMD</sequence>
<comment type="caution">
    <text evidence="2">The sequence shown here is derived from an EMBL/GenBank/DDBJ whole genome shotgun (WGS) entry which is preliminary data.</text>
</comment>
<reference evidence="2 3" key="1">
    <citation type="submission" date="2022-05" db="EMBL/GenBank/DDBJ databases">
        <authorList>
            <consortium name="Genoscope - CEA"/>
            <person name="William W."/>
        </authorList>
    </citation>
    <scope>NUCLEOTIDE SEQUENCE [LARGE SCALE GENOMIC DNA]</scope>
</reference>
<dbReference type="EMBL" id="CALNXI010000156">
    <property type="protein sequence ID" value="CAH3020696.1"/>
    <property type="molecule type" value="Genomic_DNA"/>
</dbReference>
<accession>A0ABN8M1Z1</accession>
<evidence type="ECO:0000313" key="3">
    <source>
        <dbReference type="Proteomes" id="UP001159427"/>
    </source>
</evidence>
<dbReference type="Proteomes" id="UP001159427">
    <property type="component" value="Unassembled WGS sequence"/>
</dbReference>
<organism evidence="2 3">
    <name type="scientific">Porites evermanni</name>
    <dbReference type="NCBI Taxonomy" id="104178"/>
    <lineage>
        <taxon>Eukaryota</taxon>
        <taxon>Metazoa</taxon>
        <taxon>Cnidaria</taxon>
        <taxon>Anthozoa</taxon>
        <taxon>Hexacorallia</taxon>
        <taxon>Scleractinia</taxon>
        <taxon>Fungiina</taxon>
        <taxon>Poritidae</taxon>
        <taxon>Porites</taxon>
    </lineage>
</organism>
<protein>
    <submittedName>
        <fullName evidence="2">Uncharacterized protein</fullName>
    </submittedName>
</protein>